<dbReference type="Proteomes" id="UP000663881">
    <property type="component" value="Unassembled WGS sequence"/>
</dbReference>
<dbReference type="AlphaFoldDB" id="A0A820KNE4"/>
<protein>
    <submittedName>
        <fullName evidence="6">Uncharacterized protein</fullName>
    </submittedName>
</protein>
<gene>
    <name evidence="6" type="ORF">OKA104_LOCUS48226</name>
</gene>
<comment type="subcellular location">
    <subcellularLocation>
        <location evidence="1">Cytoplasm</location>
        <location evidence="1">Cytoskeleton</location>
        <location evidence="1">Flagellum axoneme</location>
    </subcellularLocation>
</comment>
<dbReference type="PANTHER" id="PTHR21625">
    <property type="entry name" value="NYD-SP28 PROTEIN"/>
    <property type="match status" value="1"/>
</dbReference>
<evidence type="ECO:0000256" key="1">
    <source>
        <dbReference type="ARBA" id="ARBA00004611"/>
    </source>
</evidence>
<evidence type="ECO:0000256" key="3">
    <source>
        <dbReference type="ARBA" id="ARBA00023069"/>
    </source>
</evidence>
<accession>A0A820KNE4</accession>
<evidence type="ECO:0000256" key="2">
    <source>
        <dbReference type="ARBA" id="ARBA00022846"/>
    </source>
</evidence>
<evidence type="ECO:0000313" key="6">
    <source>
        <dbReference type="EMBL" id="CAF4339893.1"/>
    </source>
</evidence>
<dbReference type="GO" id="GO:0005858">
    <property type="term" value="C:axonemal dynein complex"/>
    <property type="evidence" value="ECO:0007669"/>
    <property type="project" value="InterPro"/>
</dbReference>
<keyword evidence="4" id="KW-0966">Cell projection</keyword>
<dbReference type="GO" id="GO:0003352">
    <property type="term" value="P:regulation of cilium movement"/>
    <property type="evidence" value="ECO:0007669"/>
    <property type="project" value="TreeGrafter"/>
</dbReference>
<reference evidence="6" key="1">
    <citation type="submission" date="2021-02" db="EMBL/GenBank/DDBJ databases">
        <authorList>
            <person name="Nowell W R."/>
        </authorList>
    </citation>
    <scope>NUCLEOTIDE SEQUENCE</scope>
</reference>
<feature type="non-terminal residue" evidence="6">
    <location>
        <position position="173"/>
    </location>
</feature>
<sequence>DKINNLKAQIANLEATHQARMQRVGQEKDSMKQYLLKLKLQLSEMQEELHRRLIKLATTCDSTEKKLEKRVKIAETILTFSEMCRKLESEEEKILPFYASTLTDEERAEVEAAFYEQPFEELAKDMYTYDALDTFWKRFSKVSLDKLSLEKERRILQSENMQLKMLLTVIRLM</sequence>
<dbReference type="GO" id="GO:0060285">
    <property type="term" value="P:cilium-dependent cell motility"/>
    <property type="evidence" value="ECO:0007669"/>
    <property type="project" value="TreeGrafter"/>
</dbReference>
<evidence type="ECO:0000256" key="5">
    <source>
        <dbReference type="SAM" id="Coils"/>
    </source>
</evidence>
<evidence type="ECO:0000256" key="4">
    <source>
        <dbReference type="ARBA" id="ARBA00023273"/>
    </source>
</evidence>
<dbReference type="InterPro" id="IPR039750">
    <property type="entry name" value="DRC1/DRC2"/>
</dbReference>
<comment type="caution">
    <text evidence="6">The sequence shown here is derived from an EMBL/GenBank/DDBJ whole genome shotgun (WGS) entry which is preliminary data.</text>
</comment>
<keyword evidence="3" id="KW-0969">Cilium</keyword>
<feature type="coiled-coil region" evidence="5">
    <location>
        <begin position="3"/>
        <end position="48"/>
    </location>
</feature>
<dbReference type="EMBL" id="CAJOAY010020490">
    <property type="protein sequence ID" value="CAF4339893.1"/>
    <property type="molecule type" value="Genomic_DNA"/>
</dbReference>
<dbReference type="GO" id="GO:0070286">
    <property type="term" value="P:axonemal dynein complex assembly"/>
    <property type="evidence" value="ECO:0007669"/>
    <property type="project" value="InterPro"/>
</dbReference>
<dbReference type="PANTHER" id="PTHR21625:SF0">
    <property type="entry name" value="DYNEIN REGULATORY COMPLEX SUBUNIT 2"/>
    <property type="match status" value="1"/>
</dbReference>
<keyword evidence="2" id="KW-0282">Flagellum</keyword>
<evidence type="ECO:0000313" key="7">
    <source>
        <dbReference type="Proteomes" id="UP000663881"/>
    </source>
</evidence>
<proteinExistence type="predicted"/>
<organism evidence="6 7">
    <name type="scientific">Adineta steineri</name>
    <dbReference type="NCBI Taxonomy" id="433720"/>
    <lineage>
        <taxon>Eukaryota</taxon>
        <taxon>Metazoa</taxon>
        <taxon>Spiralia</taxon>
        <taxon>Gnathifera</taxon>
        <taxon>Rotifera</taxon>
        <taxon>Eurotatoria</taxon>
        <taxon>Bdelloidea</taxon>
        <taxon>Adinetida</taxon>
        <taxon>Adinetidae</taxon>
        <taxon>Adineta</taxon>
    </lineage>
</organism>
<name>A0A820KNE4_9BILA</name>
<keyword evidence="5" id="KW-0175">Coiled coil</keyword>